<dbReference type="AlphaFoldDB" id="A0A0F9ARH0"/>
<protein>
    <recommendedName>
        <fullName evidence="1">PilZ domain-containing protein</fullName>
    </recommendedName>
</protein>
<organism evidence="2">
    <name type="scientific">marine sediment metagenome</name>
    <dbReference type="NCBI Taxonomy" id="412755"/>
    <lineage>
        <taxon>unclassified sequences</taxon>
        <taxon>metagenomes</taxon>
        <taxon>ecological metagenomes</taxon>
    </lineage>
</organism>
<comment type="caution">
    <text evidence="2">The sequence shown here is derived from an EMBL/GenBank/DDBJ whole genome shotgun (WGS) entry which is preliminary data.</text>
</comment>
<dbReference type="GO" id="GO:0035438">
    <property type="term" value="F:cyclic-di-GMP binding"/>
    <property type="evidence" value="ECO:0007669"/>
    <property type="project" value="InterPro"/>
</dbReference>
<gene>
    <name evidence="2" type="ORF">LCGC14_2880220</name>
</gene>
<reference evidence="2" key="1">
    <citation type="journal article" date="2015" name="Nature">
        <title>Complex archaea that bridge the gap between prokaryotes and eukaryotes.</title>
        <authorList>
            <person name="Spang A."/>
            <person name="Saw J.H."/>
            <person name="Jorgensen S.L."/>
            <person name="Zaremba-Niedzwiedzka K."/>
            <person name="Martijn J."/>
            <person name="Lind A.E."/>
            <person name="van Eijk R."/>
            <person name="Schleper C."/>
            <person name="Guy L."/>
            <person name="Ettema T.J."/>
        </authorList>
    </citation>
    <scope>NUCLEOTIDE SEQUENCE</scope>
</reference>
<dbReference type="InterPro" id="IPR009875">
    <property type="entry name" value="PilZ_domain"/>
</dbReference>
<dbReference type="Pfam" id="PF07238">
    <property type="entry name" value="PilZ"/>
    <property type="match status" value="1"/>
</dbReference>
<dbReference type="SUPFAM" id="SSF141371">
    <property type="entry name" value="PilZ domain-like"/>
    <property type="match status" value="1"/>
</dbReference>
<sequence length="97" mass="11112">MTTKEKREFVRGLIDILAEFIVQGRLYQGQIKNINKGRITIREIIEGGVFIETEMSFSIGQNISMTYQSPSFFGEENRIGKIVWISPQGIGVKFREP</sequence>
<accession>A0A0F9ARH0</accession>
<evidence type="ECO:0000259" key="1">
    <source>
        <dbReference type="Pfam" id="PF07238"/>
    </source>
</evidence>
<name>A0A0F9ARH0_9ZZZZ</name>
<feature type="domain" description="PilZ" evidence="1">
    <location>
        <begin position="5"/>
        <end position="96"/>
    </location>
</feature>
<dbReference type="EMBL" id="LAZR01056151">
    <property type="protein sequence ID" value="KKK74791.1"/>
    <property type="molecule type" value="Genomic_DNA"/>
</dbReference>
<dbReference type="Gene3D" id="2.40.10.220">
    <property type="entry name" value="predicted glycosyltransferase like domains"/>
    <property type="match status" value="1"/>
</dbReference>
<proteinExistence type="predicted"/>
<evidence type="ECO:0000313" key="2">
    <source>
        <dbReference type="EMBL" id="KKK74791.1"/>
    </source>
</evidence>